<evidence type="ECO:0000256" key="4">
    <source>
        <dbReference type="ARBA" id="ARBA00022801"/>
    </source>
</evidence>
<evidence type="ECO:0000256" key="3">
    <source>
        <dbReference type="ARBA" id="ARBA00022722"/>
    </source>
</evidence>
<gene>
    <name evidence="9" type="ORF">UR47_C0014G0015</name>
</gene>
<feature type="domain" description="DHHA1" evidence="7">
    <location>
        <begin position="352"/>
        <end position="443"/>
    </location>
</feature>
<keyword evidence="4" id="KW-0378">Hydrolase</keyword>
<evidence type="ECO:0000313" key="10">
    <source>
        <dbReference type="Proteomes" id="UP000034488"/>
    </source>
</evidence>
<dbReference type="Pfam" id="PF17768">
    <property type="entry name" value="RecJ_OB"/>
    <property type="match status" value="1"/>
</dbReference>
<proteinExistence type="inferred from homology"/>
<dbReference type="InterPro" id="IPR038763">
    <property type="entry name" value="DHH_sf"/>
</dbReference>
<evidence type="ECO:0000259" key="6">
    <source>
        <dbReference type="Pfam" id="PF01368"/>
    </source>
</evidence>
<dbReference type="GO" id="GO:0008409">
    <property type="term" value="F:5'-3' exonuclease activity"/>
    <property type="evidence" value="ECO:0007669"/>
    <property type="project" value="InterPro"/>
</dbReference>
<feature type="domain" description="RecJ OB" evidence="8">
    <location>
        <begin position="459"/>
        <end position="565"/>
    </location>
</feature>
<feature type="domain" description="DDH" evidence="6">
    <location>
        <begin position="74"/>
        <end position="235"/>
    </location>
</feature>
<dbReference type="Proteomes" id="UP000034488">
    <property type="component" value="Unassembled WGS sequence"/>
</dbReference>
<name>A0A0G0ADA4_9BACT</name>
<evidence type="ECO:0000256" key="2">
    <source>
        <dbReference type="ARBA" id="ARBA00019841"/>
    </source>
</evidence>
<accession>A0A0G0ADA4</accession>
<dbReference type="GO" id="GO:0006281">
    <property type="term" value="P:DNA repair"/>
    <property type="evidence" value="ECO:0007669"/>
    <property type="project" value="InterPro"/>
</dbReference>
<comment type="similarity">
    <text evidence="1">Belongs to the RecJ family.</text>
</comment>
<comment type="caution">
    <text evidence="9">The sequence shown here is derived from an EMBL/GenBank/DDBJ whole genome shotgun (WGS) entry which is preliminary data.</text>
</comment>
<dbReference type="InterPro" id="IPR004610">
    <property type="entry name" value="RecJ"/>
</dbReference>
<keyword evidence="3" id="KW-0540">Nuclease</keyword>
<evidence type="ECO:0000256" key="1">
    <source>
        <dbReference type="ARBA" id="ARBA00005915"/>
    </source>
</evidence>
<dbReference type="GO" id="GO:0006310">
    <property type="term" value="P:DNA recombination"/>
    <property type="evidence" value="ECO:0007669"/>
    <property type="project" value="InterPro"/>
</dbReference>
<dbReference type="Pfam" id="PF02272">
    <property type="entry name" value="DHHA1"/>
    <property type="match status" value="1"/>
</dbReference>
<dbReference type="Pfam" id="PF01368">
    <property type="entry name" value="DHH"/>
    <property type="match status" value="1"/>
</dbReference>
<dbReference type="InterPro" id="IPR001667">
    <property type="entry name" value="DDH_dom"/>
</dbReference>
<dbReference type="PANTHER" id="PTHR30255">
    <property type="entry name" value="SINGLE-STRANDED-DNA-SPECIFIC EXONUCLEASE RECJ"/>
    <property type="match status" value="1"/>
</dbReference>
<dbReference type="InterPro" id="IPR003156">
    <property type="entry name" value="DHHA1_dom"/>
</dbReference>
<dbReference type="InterPro" id="IPR051673">
    <property type="entry name" value="SSDNA_exonuclease_RecJ"/>
</dbReference>
<dbReference type="NCBIfam" id="TIGR00644">
    <property type="entry name" value="recJ"/>
    <property type="match status" value="1"/>
</dbReference>
<sequence length="571" mass="64020">MNSLIEMSLKSKSNWVLPKEKTNDDIVGYILRSRGIEKEKFLNSSLSDIPSFENLYDSKSAAKEIVKAVKDGKKIVIHGDFDADGICSVSILWEFLFKELSKHLNIDINVVPYIPSRVDQGYGLTESSLNDVLQLEGQLLISVDCGVRDKELIKRFRDEKGLQFVITDHHQPPEDLTDGLDYTLVHPMYPKKEYPNVNVCGTYVTFLLIQAIKEDVGMESNINEDTNGLDLVALASVTDLMPLQDENRVVVKYGIKQIQKGKRLGLNELVKISGIELKDIDSYHLGYILGPRINAAGRIGSPLDAVKLLVSDKESICKSIANILNETNFERQYLTQNGIDEAEEIIDGSDDKLLFVVNDNWHEGIVGLIAGKLNEKYHRPVLVGTRSEEGIKGSARSISGFNVTKALSSCDMYLDRYGGHELAAGFTVKKDMEKEFAKCIHDLANTEITEEMLIKNINVDLLLSSENINRELVESLDILKPFGYGNSKPLIGLTKLIVFKKYIMGKLGNHMKLICKGDGIDLITLVFFNCFEDTEEIKINDRIDVVGGVGINSWNGNEDIQFLVKEWRYST</sequence>
<dbReference type="Gene3D" id="3.90.1640.30">
    <property type="match status" value="1"/>
</dbReference>
<protein>
    <recommendedName>
        <fullName evidence="2">Single-stranded-DNA-specific exonuclease RecJ</fullName>
    </recommendedName>
</protein>
<dbReference type="EMBL" id="LBPI01000014">
    <property type="protein sequence ID" value="KKP54573.1"/>
    <property type="molecule type" value="Genomic_DNA"/>
</dbReference>
<evidence type="ECO:0000259" key="7">
    <source>
        <dbReference type="Pfam" id="PF02272"/>
    </source>
</evidence>
<keyword evidence="5 9" id="KW-0269">Exonuclease</keyword>
<evidence type="ECO:0000313" key="9">
    <source>
        <dbReference type="EMBL" id="KKP54573.1"/>
    </source>
</evidence>
<dbReference type="PATRIC" id="fig|1619088.3.peg.549"/>
<dbReference type="SUPFAM" id="SSF64182">
    <property type="entry name" value="DHH phosphoesterases"/>
    <property type="match status" value="1"/>
</dbReference>
<organism evidence="9 10">
    <name type="scientific">candidate division WS6 bacterium GW2011_GWB1_33_6</name>
    <dbReference type="NCBI Taxonomy" id="1619088"/>
    <lineage>
        <taxon>Bacteria</taxon>
        <taxon>Candidatus Dojkabacteria</taxon>
    </lineage>
</organism>
<evidence type="ECO:0000256" key="5">
    <source>
        <dbReference type="ARBA" id="ARBA00022839"/>
    </source>
</evidence>
<dbReference type="InterPro" id="IPR041122">
    <property type="entry name" value="RecJ_OB"/>
</dbReference>
<dbReference type="PANTHER" id="PTHR30255:SF2">
    <property type="entry name" value="SINGLE-STRANDED-DNA-SPECIFIC EXONUCLEASE RECJ"/>
    <property type="match status" value="1"/>
</dbReference>
<dbReference type="GO" id="GO:0003676">
    <property type="term" value="F:nucleic acid binding"/>
    <property type="evidence" value="ECO:0007669"/>
    <property type="project" value="InterPro"/>
</dbReference>
<reference evidence="9 10" key="1">
    <citation type="journal article" date="2015" name="Nature">
        <title>rRNA introns, odd ribosomes, and small enigmatic genomes across a large radiation of phyla.</title>
        <authorList>
            <person name="Brown C.T."/>
            <person name="Hug L.A."/>
            <person name="Thomas B.C."/>
            <person name="Sharon I."/>
            <person name="Castelle C.J."/>
            <person name="Singh A."/>
            <person name="Wilkins M.J."/>
            <person name="Williams K.H."/>
            <person name="Banfield J.F."/>
        </authorList>
    </citation>
    <scope>NUCLEOTIDE SEQUENCE [LARGE SCALE GENOMIC DNA]</scope>
</reference>
<dbReference type="Gene3D" id="3.10.310.30">
    <property type="match status" value="1"/>
</dbReference>
<dbReference type="AlphaFoldDB" id="A0A0G0ADA4"/>
<evidence type="ECO:0000259" key="8">
    <source>
        <dbReference type="Pfam" id="PF17768"/>
    </source>
</evidence>